<name>U2ME75_9BACT</name>
<protein>
    <submittedName>
        <fullName evidence="1">DGQHR domain protein</fullName>
    </submittedName>
</protein>
<dbReference type="AlphaFoldDB" id="U2ME75"/>
<dbReference type="GeneID" id="78498229"/>
<dbReference type="NCBIfam" id="TIGR03187">
    <property type="entry name" value="DGQHR"/>
    <property type="match status" value="1"/>
</dbReference>
<dbReference type="Proteomes" id="UP000017023">
    <property type="component" value="Unassembled WGS sequence"/>
</dbReference>
<reference evidence="1 2" key="1">
    <citation type="submission" date="2013-08" db="EMBL/GenBank/DDBJ databases">
        <authorList>
            <person name="Durkin A.S."/>
            <person name="Haft D.R."/>
            <person name="McCorrison J."/>
            <person name="Torralba M."/>
            <person name="Gillis M."/>
            <person name="Haft D.H."/>
            <person name="Methe B."/>
            <person name="Sutton G."/>
            <person name="Nelson K.E."/>
        </authorList>
    </citation>
    <scope>NUCLEOTIDE SEQUENCE [LARGE SCALE GENOMIC DNA]</scope>
    <source>
        <strain evidence="1 2">F0493</strain>
    </source>
</reference>
<dbReference type="RefSeq" id="WP_021825760.1">
    <property type="nucleotide sequence ID" value="NZ_AWGW01000024.1"/>
</dbReference>
<dbReference type="EMBL" id="AWGW01000024">
    <property type="protein sequence ID" value="ERJ99979.1"/>
    <property type="molecule type" value="Genomic_DNA"/>
</dbReference>
<dbReference type="PATRIC" id="fig|1395125.3.peg.1697"/>
<evidence type="ECO:0000313" key="1">
    <source>
        <dbReference type="EMBL" id="ERJ99979.1"/>
    </source>
</evidence>
<evidence type="ECO:0000313" key="2">
    <source>
        <dbReference type="Proteomes" id="UP000017023"/>
    </source>
</evidence>
<accession>U2ME75</accession>
<organism evidence="1 2">
    <name type="scientific">Segatella salivae F0493</name>
    <dbReference type="NCBI Taxonomy" id="1395125"/>
    <lineage>
        <taxon>Bacteria</taxon>
        <taxon>Pseudomonadati</taxon>
        <taxon>Bacteroidota</taxon>
        <taxon>Bacteroidia</taxon>
        <taxon>Bacteroidales</taxon>
        <taxon>Prevotellaceae</taxon>
        <taxon>Segatella</taxon>
    </lineage>
</organism>
<comment type="caution">
    <text evidence="1">The sequence shown here is derived from an EMBL/GenBank/DDBJ whole genome shotgun (WGS) entry which is preliminary data.</text>
</comment>
<dbReference type="CDD" id="cd16414">
    <property type="entry name" value="dndB_like"/>
    <property type="match status" value="1"/>
</dbReference>
<gene>
    <name evidence="1" type="ORF">HMPREF9145_1555</name>
</gene>
<dbReference type="Pfam" id="PF14072">
    <property type="entry name" value="DndB"/>
    <property type="match status" value="1"/>
</dbReference>
<sequence>MESAKIPAIKGKIGNTIYYCTTMSFRQISSMVKKVDEELHTANSLKEQIQRSLTNNYIKIKNYILNREDRFFDSLVLAVYDGDPLWTEVRFEIENRQYPNIGLLEFSGHEKIFPVDGQHRVEGIRAALEQNEELKNETISVMLIGHQNTTEGREKSRRIFSTLNRYVKPVRLGDIIALDEDDIVAIVTRDLLETYPLFMGERIKASNNKSIPQTDKKAFTSLITLYECHLSLYKSFISKKNQHHYGKSQIKDMLKSRPSDDIIAEFNQYLVDFWDCMNSTFEEIEVYINNNSDNPAAELRSTENGGNLFFRPIGLFPFVEAIARILLATNKSFDEIISGYVNLKRNVHSDMWDMILWNPINRRMIMRNQSLVYYLLIKIMDDSILTERENTNMISKYATIFNIELSEARRRIATIRL</sequence>
<proteinExistence type="predicted"/>
<dbReference type="InterPro" id="IPR017601">
    <property type="entry name" value="DGQHR-contain_dom"/>
</dbReference>
<dbReference type="InterPro" id="IPR017642">
    <property type="entry name" value="DNA_S_mod_DndB"/>
</dbReference>